<evidence type="ECO:0000256" key="2">
    <source>
        <dbReference type="SAM" id="SignalP"/>
    </source>
</evidence>
<feature type="compositionally biased region" description="Basic and acidic residues" evidence="1">
    <location>
        <begin position="99"/>
        <end position="108"/>
    </location>
</feature>
<accession>A0ABR3GL38</accession>
<organism evidence="3 4">
    <name type="scientific">Discina gigas</name>
    <dbReference type="NCBI Taxonomy" id="1032678"/>
    <lineage>
        <taxon>Eukaryota</taxon>
        <taxon>Fungi</taxon>
        <taxon>Dikarya</taxon>
        <taxon>Ascomycota</taxon>
        <taxon>Pezizomycotina</taxon>
        <taxon>Pezizomycetes</taxon>
        <taxon>Pezizales</taxon>
        <taxon>Discinaceae</taxon>
        <taxon>Discina</taxon>
    </lineage>
</organism>
<feature type="signal peptide" evidence="2">
    <location>
        <begin position="1"/>
        <end position="28"/>
    </location>
</feature>
<evidence type="ECO:0000313" key="3">
    <source>
        <dbReference type="EMBL" id="KAL0636492.1"/>
    </source>
</evidence>
<reference evidence="3 4" key="1">
    <citation type="submission" date="2024-02" db="EMBL/GenBank/DDBJ databases">
        <title>Discinaceae phylogenomics.</title>
        <authorList>
            <person name="Dirks A.C."/>
            <person name="James T.Y."/>
        </authorList>
    </citation>
    <scope>NUCLEOTIDE SEQUENCE [LARGE SCALE GENOMIC DNA]</scope>
    <source>
        <strain evidence="3 4">ACD0624</strain>
    </source>
</reference>
<feature type="chain" id="PRO_5047443533" evidence="2">
    <location>
        <begin position="29"/>
        <end position="451"/>
    </location>
</feature>
<protein>
    <submittedName>
        <fullName evidence="3">Uncharacterized protein</fullName>
    </submittedName>
</protein>
<dbReference type="EMBL" id="JBBBZM010000049">
    <property type="protein sequence ID" value="KAL0636492.1"/>
    <property type="molecule type" value="Genomic_DNA"/>
</dbReference>
<evidence type="ECO:0000313" key="4">
    <source>
        <dbReference type="Proteomes" id="UP001447188"/>
    </source>
</evidence>
<evidence type="ECO:0000256" key="1">
    <source>
        <dbReference type="SAM" id="MobiDB-lite"/>
    </source>
</evidence>
<name>A0ABR3GL38_9PEZI</name>
<keyword evidence="2" id="KW-0732">Signal</keyword>
<feature type="compositionally biased region" description="Polar residues" evidence="1">
    <location>
        <begin position="109"/>
        <end position="127"/>
    </location>
</feature>
<dbReference type="Proteomes" id="UP001447188">
    <property type="component" value="Unassembled WGS sequence"/>
</dbReference>
<feature type="region of interest" description="Disordered" evidence="1">
    <location>
        <begin position="343"/>
        <end position="364"/>
    </location>
</feature>
<feature type="compositionally biased region" description="Basic and acidic residues" evidence="1">
    <location>
        <begin position="64"/>
        <end position="81"/>
    </location>
</feature>
<comment type="caution">
    <text evidence="3">The sequence shown here is derived from an EMBL/GenBank/DDBJ whole genome shotgun (WGS) entry which is preliminary data.</text>
</comment>
<proteinExistence type="predicted"/>
<gene>
    <name evidence="3" type="ORF">Q9L58_004542</name>
</gene>
<feature type="region of interest" description="Disordered" evidence="1">
    <location>
        <begin position="99"/>
        <end position="168"/>
    </location>
</feature>
<feature type="region of interest" description="Disordered" evidence="1">
    <location>
        <begin position="64"/>
        <end position="83"/>
    </location>
</feature>
<sequence>MPSLFAVRRLKVLPTVFLFLLFSIHTIAAPFTPVIGRPIPKLNGGLNLYPPYQEDIEDYGFNDEDKNFDRDFHGPSRDKRPPQYRLMNKIHSGFIDEFQRAPKMDGRSNEQPNTGGDSFQRSSSNNVGGWGKVRATPAGRGRSPKVARITRKDGHHPNPTISGLTKRDIQPGTLQPEKICDFLQLPSSCSNELTLPSGLPDIPIISIEIEHSELSWFITEDFEAADPTSTDKSSELHPSRKTLQVSMQDNQPEDGLPPSAFEYPLDSSVPVFLKIGFLPDAAAALGVNQAVTGTMDMPISEFLEGIPYTYTETYFQYHEVETICLTREIGPFVVCERVYGENSDDNLSPKKVTEEPVVPSPDAEDPAVYVPSAEDIVVYSHDTEDTVVYVPSAEDTVVYLPETEDTVVYVPDARDTAVFAANAEVAGNAAITVPDLPELKPGVEVVVDVVI</sequence>
<keyword evidence="4" id="KW-1185">Reference proteome</keyword>